<name>A0A3D9ZIU4_9ACTN</name>
<dbReference type="InterPro" id="IPR036689">
    <property type="entry name" value="ESAT-6-like_sf"/>
</dbReference>
<keyword evidence="2" id="KW-1185">Reference proteome</keyword>
<gene>
    <name evidence="1" type="ORF">DFJ67_3148</name>
</gene>
<dbReference type="EMBL" id="QUMQ01000001">
    <property type="protein sequence ID" value="REF97151.1"/>
    <property type="molecule type" value="Genomic_DNA"/>
</dbReference>
<proteinExistence type="predicted"/>
<reference evidence="1 2" key="1">
    <citation type="submission" date="2018-08" db="EMBL/GenBank/DDBJ databases">
        <title>Sequencing the genomes of 1000 actinobacteria strains.</title>
        <authorList>
            <person name="Klenk H.-P."/>
        </authorList>
    </citation>
    <scope>NUCLEOTIDE SEQUENCE [LARGE SCALE GENOMIC DNA]</scope>
    <source>
        <strain evidence="1 2">DSM 44099</strain>
    </source>
</reference>
<evidence type="ECO:0000313" key="2">
    <source>
        <dbReference type="Proteomes" id="UP000256913"/>
    </source>
</evidence>
<evidence type="ECO:0008006" key="3">
    <source>
        <dbReference type="Google" id="ProtNLM"/>
    </source>
</evidence>
<protein>
    <recommendedName>
        <fullName evidence="3">WXG100 family type VII secretion target</fullName>
    </recommendedName>
</protein>
<dbReference type="SUPFAM" id="SSF140453">
    <property type="entry name" value="EsxAB dimer-like"/>
    <property type="match status" value="1"/>
</dbReference>
<dbReference type="AlphaFoldDB" id="A0A3D9ZIU4"/>
<comment type="caution">
    <text evidence="1">The sequence shown here is derived from an EMBL/GenBank/DDBJ whole genome shotgun (WGS) entry which is preliminary data.</text>
</comment>
<dbReference type="OrthoDB" id="3826998at2"/>
<sequence>MRFDMGSDALPTLINRTQGSHQDLGALIRQLIAAAEPLEGKFNGSAKVAFDRFKARGDEITAELNSAVASILGGQQGMSTSFVEGDQSMADTSHGTEGSADFAGASFRTLA</sequence>
<dbReference type="RefSeq" id="WP_116068561.1">
    <property type="nucleotide sequence ID" value="NZ_BONB01000030.1"/>
</dbReference>
<dbReference type="Gene3D" id="1.10.287.1060">
    <property type="entry name" value="ESAT-6-like"/>
    <property type="match status" value="1"/>
</dbReference>
<organism evidence="1 2">
    <name type="scientific">Asanoa ferruginea</name>
    <dbReference type="NCBI Taxonomy" id="53367"/>
    <lineage>
        <taxon>Bacteria</taxon>
        <taxon>Bacillati</taxon>
        <taxon>Actinomycetota</taxon>
        <taxon>Actinomycetes</taxon>
        <taxon>Micromonosporales</taxon>
        <taxon>Micromonosporaceae</taxon>
        <taxon>Asanoa</taxon>
    </lineage>
</organism>
<dbReference type="Proteomes" id="UP000256913">
    <property type="component" value="Unassembled WGS sequence"/>
</dbReference>
<accession>A0A3D9ZIU4</accession>
<evidence type="ECO:0000313" key="1">
    <source>
        <dbReference type="EMBL" id="REF97151.1"/>
    </source>
</evidence>